<protein>
    <submittedName>
        <fullName evidence="2">Uncharacterized protein</fullName>
    </submittedName>
</protein>
<dbReference type="HOGENOM" id="CLU_035436_0_0_1"/>
<evidence type="ECO:0000313" key="2">
    <source>
        <dbReference type="EMBL" id="KIW88614.1"/>
    </source>
</evidence>
<gene>
    <name evidence="2" type="ORF">Z519_10660</name>
</gene>
<proteinExistence type="predicted"/>
<evidence type="ECO:0000313" key="3">
    <source>
        <dbReference type="Proteomes" id="UP000053789"/>
    </source>
</evidence>
<dbReference type="EMBL" id="KN846998">
    <property type="protein sequence ID" value="KIW88614.1"/>
    <property type="molecule type" value="Genomic_DNA"/>
</dbReference>
<dbReference type="AlphaFoldDB" id="A0A0D2HVN2"/>
<keyword evidence="3" id="KW-1185">Reference proteome</keyword>
<name>A0A0D2HVN2_CLAB1</name>
<evidence type="ECO:0000256" key="1">
    <source>
        <dbReference type="SAM" id="MobiDB-lite"/>
    </source>
</evidence>
<dbReference type="GeneID" id="27703588"/>
<dbReference type="PANTHER" id="PTHR37540">
    <property type="entry name" value="TRANSCRIPTION FACTOR (ACR-2), PUTATIVE-RELATED-RELATED"/>
    <property type="match status" value="1"/>
</dbReference>
<organism evidence="2 3">
    <name type="scientific">Cladophialophora bantiana (strain ATCC 10958 / CBS 173.52 / CDC B-1940 / NIH 8579)</name>
    <name type="common">Xylohypha bantiana</name>
    <dbReference type="NCBI Taxonomy" id="1442370"/>
    <lineage>
        <taxon>Eukaryota</taxon>
        <taxon>Fungi</taxon>
        <taxon>Dikarya</taxon>
        <taxon>Ascomycota</taxon>
        <taxon>Pezizomycotina</taxon>
        <taxon>Eurotiomycetes</taxon>
        <taxon>Chaetothyriomycetidae</taxon>
        <taxon>Chaetothyriales</taxon>
        <taxon>Herpotrichiellaceae</taxon>
        <taxon>Cladophialophora</taxon>
    </lineage>
</organism>
<accession>A0A0D2HVN2</accession>
<feature type="compositionally biased region" description="Basic residues" evidence="1">
    <location>
        <begin position="69"/>
        <end position="78"/>
    </location>
</feature>
<dbReference type="RefSeq" id="XP_016615283.1">
    <property type="nucleotide sequence ID" value="XM_016768376.1"/>
</dbReference>
<reference evidence="2" key="1">
    <citation type="submission" date="2015-01" db="EMBL/GenBank/DDBJ databases">
        <title>The Genome Sequence of Cladophialophora bantiana CBS 173.52.</title>
        <authorList>
            <consortium name="The Broad Institute Genomics Platform"/>
            <person name="Cuomo C."/>
            <person name="de Hoog S."/>
            <person name="Gorbushina A."/>
            <person name="Stielow B."/>
            <person name="Teixiera M."/>
            <person name="Abouelleil A."/>
            <person name="Chapman S.B."/>
            <person name="Priest M."/>
            <person name="Young S.K."/>
            <person name="Wortman J."/>
            <person name="Nusbaum C."/>
            <person name="Birren B."/>
        </authorList>
    </citation>
    <scope>NUCLEOTIDE SEQUENCE [LARGE SCALE GENOMIC DNA]</scope>
    <source>
        <strain evidence="2">CBS 173.52</strain>
    </source>
</reference>
<dbReference type="VEuPathDB" id="FungiDB:Z519_10660"/>
<feature type="compositionally biased region" description="Polar residues" evidence="1">
    <location>
        <begin position="54"/>
        <end position="66"/>
    </location>
</feature>
<feature type="region of interest" description="Disordered" evidence="1">
    <location>
        <begin position="1"/>
        <end position="98"/>
    </location>
</feature>
<dbReference type="PANTHER" id="PTHR37540:SF5">
    <property type="entry name" value="TRANSCRIPTION FACTOR DOMAIN-CONTAINING PROTEIN"/>
    <property type="match status" value="1"/>
</dbReference>
<dbReference type="Proteomes" id="UP000053789">
    <property type="component" value="Unassembled WGS sequence"/>
</dbReference>
<sequence length="579" mass="64499">MRQSQPQPRAWANSVTLRARPGLPRDRGGPGPEDANEDDQDEGGDHQDGRQGTLLASKTTGSQSAASPRKPHVKRGKDRKPGTGTLTKAGSRKEEHDETLLAVKYSQSPSLLLEPDADEPYPLLPSFLPNGLVKRHLHNLPDVLAKLVSKAALTGNYGRSFASNVMASLSQHPAQLHAMIFAVMVHDRIQQGVSNPTATELMVGTEAIRHLNQEISDPDPKRALSDSNIWAVLVLAYSGREDRIRSGQSYPRQSFLRELQSIHIYLKMEIVIEHVLGLIKMMELLGDLHKIRTPGIAPVVSWCGIMGACRNIGRPIFPFISHTTTFVREDGRLSVTKHERDAVATDLGQLGTGFWQVWDNTKNHSATAAATTTTPTTPSYLADLLTVIQDICDFTVVVENHASGRWMPRTSPEIIDQRNFVQHKLMSLWSAEEFQNTTSTACGISADDDVQYETCRLACIIYSFIVVFPVPPVVGPFETLIDRLKRALQATAWKDFEHPRLRLHLWILVMGAIASIGLPDRPWFLLRVMEVLNEFDDIAEWNDLKALLKTFLWHPRTGDPDGLDIWKAVQQGDDVLDTI</sequence>
<dbReference type="OrthoDB" id="3469466at2759"/>